<dbReference type="EMBL" id="QWVS01000018">
    <property type="protein sequence ID" value="RID85323.1"/>
    <property type="molecule type" value="Genomic_DNA"/>
</dbReference>
<dbReference type="AlphaFoldDB" id="A0A398BCE7"/>
<dbReference type="NCBIfam" id="TIGR00277">
    <property type="entry name" value="HDIG"/>
    <property type="match status" value="1"/>
</dbReference>
<comment type="caution">
    <text evidence="3">The sequence shown here is derived from an EMBL/GenBank/DDBJ whole genome shotgun (WGS) entry which is preliminary data.</text>
</comment>
<dbReference type="InterPro" id="IPR037522">
    <property type="entry name" value="HD_GYP_dom"/>
</dbReference>
<dbReference type="InterPro" id="IPR006674">
    <property type="entry name" value="HD_domain"/>
</dbReference>
<gene>
    <name evidence="3" type="ORF">D1953_10900</name>
</gene>
<accession>A0A398BCE7</accession>
<dbReference type="PROSITE" id="PS51831">
    <property type="entry name" value="HD"/>
    <property type="match status" value="1"/>
</dbReference>
<protein>
    <submittedName>
        <fullName evidence="3">HD-GYP domain-containing protein</fullName>
    </submittedName>
</protein>
<dbReference type="Pfam" id="PF13487">
    <property type="entry name" value="HD_5"/>
    <property type="match status" value="1"/>
</dbReference>
<dbReference type="Proteomes" id="UP000266016">
    <property type="component" value="Unassembled WGS sequence"/>
</dbReference>
<evidence type="ECO:0000259" key="2">
    <source>
        <dbReference type="PROSITE" id="PS51832"/>
    </source>
</evidence>
<proteinExistence type="predicted"/>
<evidence type="ECO:0000259" key="1">
    <source>
        <dbReference type="PROSITE" id="PS51831"/>
    </source>
</evidence>
<organism evidence="3 4">
    <name type="scientific">Peribacillus asahii</name>
    <dbReference type="NCBI Taxonomy" id="228899"/>
    <lineage>
        <taxon>Bacteria</taxon>
        <taxon>Bacillati</taxon>
        <taxon>Bacillota</taxon>
        <taxon>Bacilli</taxon>
        <taxon>Bacillales</taxon>
        <taxon>Bacillaceae</taxon>
        <taxon>Peribacillus</taxon>
    </lineage>
</organism>
<dbReference type="PANTHER" id="PTHR43155:SF2">
    <property type="entry name" value="CYCLIC DI-GMP PHOSPHODIESTERASE PA4108"/>
    <property type="match status" value="1"/>
</dbReference>
<dbReference type="SMART" id="SM00471">
    <property type="entry name" value="HDc"/>
    <property type="match status" value="1"/>
</dbReference>
<dbReference type="CDD" id="cd00077">
    <property type="entry name" value="HDc"/>
    <property type="match status" value="1"/>
</dbReference>
<dbReference type="InterPro" id="IPR003607">
    <property type="entry name" value="HD/PDEase_dom"/>
</dbReference>
<feature type="domain" description="HD" evidence="1">
    <location>
        <begin position="135"/>
        <end position="258"/>
    </location>
</feature>
<evidence type="ECO:0000313" key="4">
    <source>
        <dbReference type="Proteomes" id="UP000266016"/>
    </source>
</evidence>
<evidence type="ECO:0000313" key="3">
    <source>
        <dbReference type="EMBL" id="RID85323.1"/>
    </source>
</evidence>
<keyword evidence="4" id="KW-1185">Reference proteome</keyword>
<sequence length="361" mass="40516">MRLLATESLNPGAILGKTIFNEQGNILLGEGITLTEKMINRLMVLNIRFVYIVDEQTADIIPSEPISDQLRMDTFKAIESVFIQLQSDNKLKTKIVVEKAAARFTELVRNITAELKNNKELFTLLGDLFTYDNEIFSHSLNVTLYSLALGIELKLNEKQLELLGIGAIFHDIGKMAVPEDILKKPGKLTESEFEQVKNHSEYGFMLLKDIHTISLHVAHCAYQHHERIDGLGYPRGIKGDEIHQLAKIISVADVFDAVTSHRVYRKAMLPSEGLEVLYAGAGSQFEVGIVEAFRRAVAIYPNGLTVQLNDGRKGVISGQNIRLGDRPIVRILEEFDHTLNQAYELNLKDYPQLMIVQCANA</sequence>
<reference evidence="3 4" key="1">
    <citation type="submission" date="2018-08" db="EMBL/GenBank/DDBJ databases">
        <title>Bacillus jemisoniae sp. nov., Bacillus chryseoplanitiae sp. nov., Bacillus resnikiae sp. nov., and Bacillus frankliniae sp. nov., isolated from Viking spacecraft and associated surfaces.</title>
        <authorList>
            <person name="Seuylemezian A."/>
            <person name="Vaishampayan P."/>
        </authorList>
    </citation>
    <scope>NUCLEOTIDE SEQUENCE [LARGE SCALE GENOMIC DNA]</scope>
    <source>
        <strain evidence="3 4">MA001</strain>
    </source>
</reference>
<dbReference type="SUPFAM" id="SSF109604">
    <property type="entry name" value="HD-domain/PDEase-like"/>
    <property type="match status" value="1"/>
</dbReference>
<name>A0A398BCE7_9BACI</name>
<dbReference type="InterPro" id="IPR006675">
    <property type="entry name" value="HDIG_dom"/>
</dbReference>
<dbReference type="RefSeq" id="WP_119117220.1">
    <property type="nucleotide sequence ID" value="NZ_QWVS01000018.1"/>
</dbReference>
<dbReference type="PANTHER" id="PTHR43155">
    <property type="entry name" value="CYCLIC DI-GMP PHOSPHODIESTERASE PA4108-RELATED"/>
    <property type="match status" value="1"/>
</dbReference>
<feature type="domain" description="HD-GYP" evidence="2">
    <location>
        <begin position="113"/>
        <end position="309"/>
    </location>
</feature>
<dbReference type="PROSITE" id="PS51832">
    <property type="entry name" value="HD_GYP"/>
    <property type="match status" value="1"/>
</dbReference>
<dbReference type="Gene3D" id="1.10.3210.10">
    <property type="entry name" value="Hypothetical protein af1432"/>
    <property type="match status" value="1"/>
</dbReference>